<reference evidence="3" key="1">
    <citation type="journal article" date="2014" name="Proc. Natl. Acad. Sci. U.S.A.">
        <title>Extensive sampling of basidiomycete genomes demonstrates inadequacy of the white-rot/brown-rot paradigm for wood decay fungi.</title>
        <authorList>
            <person name="Riley R."/>
            <person name="Salamov A.A."/>
            <person name="Brown D.W."/>
            <person name="Nagy L.G."/>
            <person name="Floudas D."/>
            <person name="Held B.W."/>
            <person name="Levasseur A."/>
            <person name="Lombard V."/>
            <person name="Morin E."/>
            <person name="Otillar R."/>
            <person name="Lindquist E.A."/>
            <person name="Sun H."/>
            <person name="LaButti K.M."/>
            <person name="Schmutz J."/>
            <person name="Jabbour D."/>
            <person name="Luo H."/>
            <person name="Baker S.E."/>
            <person name="Pisabarro A.G."/>
            <person name="Walton J.D."/>
            <person name="Blanchette R.A."/>
            <person name="Henrissat B."/>
            <person name="Martin F."/>
            <person name="Cullen D."/>
            <person name="Hibbett D.S."/>
            <person name="Grigoriev I.V."/>
        </authorList>
    </citation>
    <scope>NUCLEOTIDE SEQUENCE [LARGE SCALE GENOMIC DNA]</scope>
    <source>
        <strain evidence="3">FD-172 SS1</strain>
    </source>
</reference>
<evidence type="ECO:0000313" key="3">
    <source>
        <dbReference type="Proteomes" id="UP000027195"/>
    </source>
</evidence>
<proteinExistence type="predicted"/>
<dbReference type="HOGENOM" id="CLU_1440835_0_0_1"/>
<name>A0A067MEH0_BOTB1</name>
<dbReference type="AlphaFoldDB" id="A0A067MEH0"/>
<feature type="region of interest" description="Disordered" evidence="1">
    <location>
        <begin position="1"/>
        <end position="22"/>
    </location>
</feature>
<sequence length="188" mass="21773">MSPTASYHHHSRSLSKDAIATPPLSPTSMTTFKTPYPALGHASAHAPVKLYPPPFSIRDPEVRDMMHPNYPKPTAEYIPRLLWKTQYPAHTSAAKPNFYLNTYVWTLHDYESKPVLGRIINIEKKSILPNRPPEKFYTVVRQERDYRTCTWKESFQSLFEPSELETVDRVENGDAFVARYWVHPMGRV</sequence>
<dbReference type="InParanoid" id="A0A067MEH0"/>
<protein>
    <submittedName>
        <fullName evidence="2">Uncharacterized protein</fullName>
    </submittedName>
</protein>
<accession>A0A067MEH0</accession>
<keyword evidence="3" id="KW-1185">Reference proteome</keyword>
<gene>
    <name evidence="2" type="ORF">BOTBODRAFT_58191</name>
</gene>
<dbReference type="EMBL" id="KL198069">
    <property type="protein sequence ID" value="KDQ10272.1"/>
    <property type="molecule type" value="Genomic_DNA"/>
</dbReference>
<evidence type="ECO:0000256" key="1">
    <source>
        <dbReference type="SAM" id="MobiDB-lite"/>
    </source>
</evidence>
<evidence type="ECO:0000313" key="2">
    <source>
        <dbReference type="EMBL" id="KDQ10272.1"/>
    </source>
</evidence>
<organism evidence="2 3">
    <name type="scientific">Botryobasidium botryosum (strain FD-172 SS1)</name>
    <dbReference type="NCBI Taxonomy" id="930990"/>
    <lineage>
        <taxon>Eukaryota</taxon>
        <taxon>Fungi</taxon>
        <taxon>Dikarya</taxon>
        <taxon>Basidiomycota</taxon>
        <taxon>Agaricomycotina</taxon>
        <taxon>Agaricomycetes</taxon>
        <taxon>Cantharellales</taxon>
        <taxon>Botryobasidiaceae</taxon>
        <taxon>Botryobasidium</taxon>
    </lineage>
</organism>
<dbReference type="Proteomes" id="UP000027195">
    <property type="component" value="Unassembled WGS sequence"/>
</dbReference>